<evidence type="ECO:0000256" key="2">
    <source>
        <dbReference type="ARBA" id="ARBA00022643"/>
    </source>
</evidence>
<proteinExistence type="predicted"/>
<evidence type="ECO:0000256" key="1">
    <source>
        <dbReference type="ARBA" id="ARBA00022630"/>
    </source>
</evidence>
<dbReference type="GO" id="GO:0018580">
    <property type="term" value="F:nitronate monooxygenase activity"/>
    <property type="evidence" value="ECO:0007669"/>
    <property type="project" value="InterPro"/>
</dbReference>
<dbReference type="Proteomes" id="UP000054937">
    <property type="component" value="Unassembled WGS sequence"/>
</dbReference>
<keyword evidence="3" id="KW-0560">Oxidoreductase</keyword>
<dbReference type="AlphaFoldDB" id="A0A0V0QDG0"/>
<reference evidence="4 5" key="1">
    <citation type="journal article" date="2015" name="Sci. Rep.">
        <title>Genome of the facultative scuticociliatosis pathogen Pseudocohnilembus persalinus provides insight into its virulence through horizontal gene transfer.</title>
        <authorList>
            <person name="Xiong J."/>
            <person name="Wang G."/>
            <person name="Cheng J."/>
            <person name="Tian M."/>
            <person name="Pan X."/>
            <person name="Warren A."/>
            <person name="Jiang C."/>
            <person name="Yuan D."/>
            <person name="Miao W."/>
        </authorList>
    </citation>
    <scope>NUCLEOTIDE SEQUENCE [LARGE SCALE GENOMIC DNA]</scope>
    <source>
        <strain evidence="4">36N120E</strain>
    </source>
</reference>
<evidence type="ECO:0000256" key="3">
    <source>
        <dbReference type="ARBA" id="ARBA00023002"/>
    </source>
</evidence>
<dbReference type="CDD" id="cd04730">
    <property type="entry name" value="NPD_like"/>
    <property type="match status" value="1"/>
</dbReference>
<dbReference type="OMA" id="GIWDRAD"/>
<keyword evidence="5" id="KW-1185">Reference proteome</keyword>
<protein>
    <submittedName>
        <fullName evidence="4">Uncharacterized protein</fullName>
    </submittedName>
</protein>
<dbReference type="InterPro" id="IPR004136">
    <property type="entry name" value="NMO"/>
</dbReference>
<sequence>MSTETIQTDITRLFKIQHPILLAGMNNVAGPKLAAAVTNAGGLGVIGGVGYTPKMMRKMIKELKEELNDKNAPFGVDLLLPQVGGNARKTNYDYTKNTLPELVDIIIEEKASLFVSAVGVPPRWVVEKFHAAGIPVMNMIGSPKHAPKALDVGVDIICAQGHEGGGHTGNIATSVLIPQVVDLVKGRKSELWNIQVPVIAAGGIFDGRGLAMSLSLGAQAVWVGTRFVNSEEAVCSERVKQEVIKCKAEGTMRTLIFTGRPLRIIKNPYIEDFEENRQNEIKELCSKGILPYENDVSTGRLSQKDAIEVRPILIGQAAGAIKDILPAKTIVHNMVNDAIAIMRQNLTLVRPAL</sequence>
<dbReference type="Pfam" id="PF03060">
    <property type="entry name" value="NMO"/>
    <property type="match status" value="1"/>
</dbReference>
<dbReference type="SUPFAM" id="SSF51412">
    <property type="entry name" value="Inosine monophosphate dehydrogenase (IMPDH)"/>
    <property type="match status" value="1"/>
</dbReference>
<evidence type="ECO:0000313" key="4">
    <source>
        <dbReference type="EMBL" id="KRX00238.1"/>
    </source>
</evidence>
<dbReference type="PANTHER" id="PTHR32332">
    <property type="entry name" value="2-NITROPROPANE DIOXYGENASE"/>
    <property type="match status" value="1"/>
</dbReference>
<evidence type="ECO:0000313" key="5">
    <source>
        <dbReference type="Proteomes" id="UP000054937"/>
    </source>
</evidence>
<dbReference type="InParanoid" id="A0A0V0QDG0"/>
<dbReference type="PANTHER" id="PTHR32332:SF31">
    <property type="entry name" value="2-NITROPROPANE DIOXYGENASE FAMILY, PUTATIVE (AFU_ORTHOLOGUE AFUA_2G09850)-RELATED"/>
    <property type="match status" value="1"/>
</dbReference>
<comment type="caution">
    <text evidence="4">The sequence shown here is derived from an EMBL/GenBank/DDBJ whole genome shotgun (WGS) entry which is preliminary data.</text>
</comment>
<dbReference type="Gene3D" id="3.20.20.70">
    <property type="entry name" value="Aldolase class I"/>
    <property type="match status" value="1"/>
</dbReference>
<organism evidence="4 5">
    <name type="scientific">Pseudocohnilembus persalinus</name>
    <name type="common">Ciliate</name>
    <dbReference type="NCBI Taxonomy" id="266149"/>
    <lineage>
        <taxon>Eukaryota</taxon>
        <taxon>Sar</taxon>
        <taxon>Alveolata</taxon>
        <taxon>Ciliophora</taxon>
        <taxon>Intramacronucleata</taxon>
        <taxon>Oligohymenophorea</taxon>
        <taxon>Scuticociliatia</taxon>
        <taxon>Philasterida</taxon>
        <taxon>Pseudocohnilembidae</taxon>
        <taxon>Pseudocohnilembus</taxon>
    </lineage>
</organism>
<name>A0A0V0QDG0_PSEPJ</name>
<dbReference type="InterPro" id="IPR013785">
    <property type="entry name" value="Aldolase_TIM"/>
</dbReference>
<keyword evidence="2" id="KW-0288">FMN</keyword>
<dbReference type="OrthoDB" id="10265891at2759"/>
<keyword evidence="1" id="KW-0285">Flavoprotein</keyword>
<dbReference type="EMBL" id="LDAU01000194">
    <property type="protein sequence ID" value="KRX00238.1"/>
    <property type="molecule type" value="Genomic_DNA"/>
</dbReference>
<accession>A0A0V0QDG0</accession>
<gene>
    <name evidence="4" type="ORF">PPERSA_10737</name>
</gene>